<dbReference type="EMBL" id="JBFDAA010000008">
    <property type="protein sequence ID" value="KAL1130034.1"/>
    <property type="molecule type" value="Genomic_DNA"/>
</dbReference>
<evidence type="ECO:0000313" key="2">
    <source>
        <dbReference type="EMBL" id="KAL1130034.1"/>
    </source>
</evidence>
<name>A0ABD0Z3Q0_9HEMI</name>
<evidence type="ECO:0000259" key="1">
    <source>
        <dbReference type="Pfam" id="PF26634"/>
    </source>
</evidence>
<dbReference type="InterPro" id="IPR058520">
    <property type="entry name" value="DUF8207"/>
</dbReference>
<dbReference type="Pfam" id="PF26634">
    <property type="entry name" value="DUF8207"/>
    <property type="match status" value="1"/>
</dbReference>
<dbReference type="PANTHER" id="PTHR35374:SF1">
    <property type="entry name" value="PROTEIN KINASE DOMAIN-CONTAINING PROTEIN"/>
    <property type="match status" value="1"/>
</dbReference>
<dbReference type="Proteomes" id="UP001558652">
    <property type="component" value="Unassembled WGS sequence"/>
</dbReference>
<sequence>MKFIQNDIGDFDEVYGIRYDGENFTIGDSIVIIQFDEIRIDNDSCMGTTSLFKLLIMKDPDNLIVKEHAMKMYKQILEKTHAHRRCYSPSKNIDKKGFNLLTKALKLTYYVEGFLLALEGVQSPRRRSCQWSFSKLLNFVVWDLGPHIPEEYPKRPDTEAEKLARAQLNRLQRQFKFVEKSRLTSRDEITIQLTKQKYYLKVVKHDFNNLDANTKRIENKQALKNYHHLINVIKELLQEKVCRNFNNLIRSPGTKLT</sequence>
<protein>
    <recommendedName>
        <fullName evidence="1">DUF8207 domain-containing protein</fullName>
    </recommendedName>
</protein>
<gene>
    <name evidence="2" type="ORF">AAG570_012977</name>
</gene>
<accession>A0ABD0Z3Q0</accession>
<proteinExistence type="predicted"/>
<keyword evidence="3" id="KW-1185">Reference proteome</keyword>
<evidence type="ECO:0000313" key="3">
    <source>
        <dbReference type="Proteomes" id="UP001558652"/>
    </source>
</evidence>
<dbReference type="AlphaFoldDB" id="A0ABD0Z3Q0"/>
<comment type="caution">
    <text evidence="2">The sequence shown here is derived from an EMBL/GenBank/DDBJ whole genome shotgun (WGS) entry which is preliminary data.</text>
</comment>
<dbReference type="PANTHER" id="PTHR35374">
    <property type="entry name" value="CYCLIN-DEPENDENT KINASE 11A-LIKE"/>
    <property type="match status" value="1"/>
</dbReference>
<feature type="domain" description="DUF8207" evidence="1">
    <location>
        <begin position="11"/>
        <end position="96"/>
    </location>
</feature>
<organism evidence="2 3">
    <name type="scientific">Ranatra chinensis</name>
    <dbReference type="NCBI Taxonomy" id="642074"/>
    <lineage>
        <taxon>Eukaryota</taxon>
        <taxon>Metazoa</taxon>
        <taxon>Ecdysozoa</taxon>
        <taxon>Arthropoda</taxon>
        <taxon>Hexapoda</taxon>
        <taxon>Insecta</taxon>
        <taxon>Pterygota</taxon>
        <taxon>Neoptera</taxon>
        <taxon>Paraneoptera</taxon>
        <taxon>Hemiptera</taxon>
        <taxon>Heteroptera</taxon>
        <taxon>Panheteroptera</taxon>
        <taxon>Nepomorpha</taxon>
        <taxon>Nepidae</taxon>
        <taxon>Ranatrinae</taxon>
        <taxon>Ranatra</taxon>
    </lineage>
</organism>
<reference evidence="2 3" key="1">
    <citation type="submission" date="2024-07" db="EMBL/GenBank/DDBJ databases">
        <title>Chromosome-level genome assembly of the water stick insect Ranatra chinensis (Heteroptera: Nepidae).</title>
        <authorList>
            <person name="Liu X."/>
        </authorList>
    </citation>
    <scope>NUCLEOTIDE SEQUENCE [LARGE SCALE GENOMIC DNA]</scope>
    <source>
        <strain evidence="2">Cailab_2021Rc</strain>
        <tissue evidence="2">Muscle</tissue>
    </source>
</reference>